<dbReference type="Gene3D" id="1.20.140.10">
    <property type="entry name" value="Butyryl-CoA Dehydrogenase, subunit A, domain 3"/>
    <property type="match status" value="1"/>
</dbReference>
<dbReference type="AlphaFoldDB" id="A0AAE7NL43"/>
<dbReference type="InterPro" id="IPR013107">
    <property type="entry name" value="Acyl-CoA_DH_C"/>
</dbReference>
<accession>A0AAE7NL43</accession>
<dbReference type="EMBL" id="CP030050">
    <property type="protein sequence ID" value="QOZ67362.1"/>
    <property type="molecule type" value="Genomic_DNA"/>
</dbReference>
<dbReference type="InterPro" id="IPR013786">
    <property type="entry name" value="AcylCoA_DH/ox_N"/>
</dbReference>
<keyword evidence="4" id="KW-0503">Monooxygenase</keyword>
<dbReference type="PANTHER" id="PTHR43884">
    <property type="entry name" value="ACYL-COA DEHYDROGENASE"/>
    <property type="match status" value="1"/>
</dbReference>
<dbReference type="PANTHER" id="PTHR43884:SF12">
    <property type="entry name" value="ISOVALERYL-COA DEHYDROGENASE, MITOCHONDRIAL-RELATED"/>
    <property type="match status" value="1"/>
</dbReference>
<dbReference type="Proteomes" id="UP000594015">
    <property type="component" value="Chromosome"/>
</dbReference>
<dbReference type="Pfam" id="PF08028">
    <property type="entry name" value="Acyl-CoA_dh_2"/>
    <property type="match status" value="1"/>
</dbReference>
<dbReference type="InterPro" id="IPR036250">
    <property type="entry name" value="AcylCo_DH-like_C"/>
</dbReference>
<reference evidence="4 5" key="1">
    <citation type="submission" date="2018-06" db="EMBL/GenBank/DDBJ databases">
        <title>Comparative genomics of Bradyrhizobium nodulating Arachidis hypogaea.</title>
        <authorList>
            <person name="Li Y."/>
        </authorList>
    </citation>
    <scope>NUCLEOTIDE SEQUENCE [LARGE SCALE GENOMIC DNA]</scope>
    <source>
        <strain evidence="4 5">CCBAU 051107</strain>
    </source>
</reference>
<dbReference type="RefSeq" id="WP_092214518.1">
    <property type="nucleotide sequence ID" value="NZ_CP030050.1"/>
</dbReference>
<evidence type="ECO:0000313" key="4">
    <source>
        <dbReference type="EMBL" id="QOZ67362.1"/>
    </source>
</evidence>
<organism evidence="4 5">
    <name type="scientific">Bradyrhizobium arachidis</name>
    <dbReference type="NCBI Taxonomy" id="858423"/>
    <lineage>
        <taxon>Bacteria</taxon>
        <taxon>Pseudomonadati</taxon>
        <taxon>Pseudomonadota</taxon>
        <taxon>Alphaproteobacteria</taxon>
        <taxon>Hyphomicrobiales</taxon>
        <taxon>Nitrobacteraceae</taxon>
        <taxon>Bradyrhizobium</taxon>
    </lineage>
</organism>
<protein>
    <submittedName>
        <fullName evidence="4">Monooxygenase</fullName>
    </submittedName>
</protein>
<name>A0AAE7NL43_9BRAD</name>
<feature type="domain" description="Acyl-CoA dehydrogenase C-terminal" evidence="3">
    <location>
        <begin position="237"/>
        <end position="368"/>
    </location>
</feature>
<dbReference type="InterPro" id="IPR009100">
    <property type="entry name" value="AcylCoA_DH/oxidase_NM_dom_sf"/>
</dbReference>
<dbReference type="Pfam" id="PF02771">
    <property type="entry name" value="Acyl-CoA_dh_N"/>
    <property type="match status" value="1"/>
</dbReference>
<gene>
    <name evidence="4" type="ORF">WN72_14370</name>
</gene>
<dbReference type="SUPFAM" id="SSF56645">
    <property type="entry name" value="Acyl-CoA dehydrogenase NM domain-like"/>
    <property type="match status" value="1"/>
</dbReference>
<dbReference type="GO" id="GO:0006552">
    <property type="term" value="P:L-leucine catabolic process"/>
    <property type="evidence" value="ECO:0007669"/>
    <property type="project" value="TreeGrafter"/>
</dbReference>
<proteinExistence type="predicted"/>
<keyword evidence="1" id="KW-0560">Oxidoreductase</keyword>
<sequence length="393" mass="43747">MSFDLDTSNPHFAKAVDLREIFARDAAERDRAGGKPLEQLAHLKASGLLNLLIPQEFGGSGERWSTALKIVREFAKVDGALGHLYGYHFGSQHAVHLRGTTEQATDIFRRSAAGNWFWGNTANSFSKSLFGRKDSEGVVLDGFRPFTSGSHIANYLQVAWEDHETNVRGFAAIPANREGIRAENDWDGFGQRQTGSGRVTYTNVRVHRNEVLEHKPDGGRPYQTITPFLQQSTLLNVFVGSAQGALITARDYTRDKSRPWIHSGVEKHTDDPWIKRVYGELYTRVKAATLLADEAAATLDWVWSRGRDLTARERGEASVVIAGANAHAGEVALDVTSRIFEVMGARSTTIANGYDRFWRNVRIHTLHNPAEYKTRNVGSWFLTGAHPDPSAFQ</sequence>
<dbReference type="InterPro" id="IPR037069">
    <property type="entry name" value="AcylCoA_DH/ox_N_sf"/>
</dbReference>
<evidence type="ECO:0000259" key="2">
    <source>
        <dbReference type="Pfam" id="PF02771"/>
    </source>
</evidence>
<evidence type="ECO:0000259" key="3">
    <source>
        <dbReference type="Pfam" id="PF08028"/>
    </source>
</evidence>
<dbReference type="GO" id="GO:0050660">
    <property type="term" value="F:flavin adenine dinucleotide binding"/>
    <property type="evidence" value="ECO:0007669"/>
    <property type="project" value="InterPro"/>
</dbReference>
<evidence type="ECO:0000256" key="1">
    <source>
        <dbReference type="ARBA" id="ARBA00023002"/>
    </source>
</evidence>
<dbReference type="InterPro" id="IPR046373">
    <property type="entry name" value="Acyl-CoA_Oxase/DH_mid-dom_sf"/>
</dbReference>
<dbReference type="PIRSF" id="PIRSF016578">
    <property type="entry name" value="HsaA"/>
    <property type="match status" value="1"/>
</dbReference>
<evidence type="ECO:0000313" key="5">
    <source>
        <dbReference type="Proteomes" id="UP000594015"/>
    </source>
</evidence>
<dbReference type="GO" id="GO:0008470">
    <property type="term" value="F:3-methylbutanoyl-CoA dehydrogenase activity"/>
    <property type="evidence" value="ECO:0007669"/>
    <property type="project" value="TreeGrafter"/>
</dbReference>
<feature type="domain" description="Acyl-CoA dehydrogenase/oxidase N-terminal" evidence="2">
    <location>
        <begin position="23"/>
        <end position="114"/>
    </location>
</feature>
<dbReference type="Gene3D" id="2.40.110.10">
    <property type="entry name" value="Butyryl-CoA Dehydrogenase, subunit A, domain 2"/>
    <property type="match status" value="1"/>
</dbReference>
<dbReference type="GO" id="GO:0004497">
    <property type="term" value="F:monooxygenase activity"/>
    <property type="evidence" value="ECO:0007669"/>
    <property type="project" value="UniProtKB-KW"/>
</dbReference>
<dbReference type="Gene3D" id="1.10.540.10">
    <property type="entry name" value="Acyl-CoA dehydrogenase/oxidase, N-terminal domain"/>
    <property type="match status" value="1"/>
</dbReference>
<dbReference type="KEGG" id="barh:WN72_14370"/>
<dbReference type="SUPFAM" id="SSF47203">
    <property type="entry name" value="Acyl-CoA dehydrogenase C-terminal domain-like"/>
    <property type="match status" value="1"/>
</dbReference>